<comment type="caution">
    <text evidence="2">The sequence shown here is derived from an EMBL/GenBank/DDBJ whole genome shotgun (WGS) entry which is preliminary data.</text>
</comment>
<accession>A0A917F9F2</accession>
<gene>
    <name evidence="2" type="ORF">GCM10011332_15310</name>
</gene>
<feature type="transmembrane region" description="Helical" evidence="1">
    <location>
        <begin position="61"/>
        <end position="82"/>
    </location>
</feature>
<keyword evidence="1" id="KW-0812">Transmembrane</keyword>
<reference evidence="2" key="1">
    <citation type="journal article" date="2014" name="Int. J. Syst. Evol. Microbiol.">
        <title>Complete genome sequence of Corynebacterium casei LMG S-19264T (=DSM 44701T), isolated from a smear-ripened cheese.</title>
        <authorList>
            <consortium name="US DOE Joint Genome Institute (JGI-PGF)"/>
            <person name="Walter F."/>
            <person name="Albersmeier A."/>
            <person name="Kalinowski J."/>
            <person name="Ruckert C."/>
        </authorList>
    </citation>
    <scope>NUCLEOTIDE SEQUENCE</scope>
    <source>
        <strain evidence="2">CGMCC 1.15254</strain>
    </source>
</reference>
<evidence type="ECO:0000313" key="2">
    <source>
        <dbReference type="EMBL" id="GGF62397.1"/>
    </source>
</evidence>
<dbReference type="AlphaFoldDB" id="A0A917F9F2"/>
<reference evidence="2" key="2">
    <citation type="submission" date="2020-09" db="EMBL/GenBank/DDBJ databases">
        <authorList>
            <person name="Sun Q."/>
            <person name="Zhou Y."/>
        </authorList>
    </citation>
    <scope>NUCLEOTIDE SEQUENCE</scope>
    <source>
        <strain evidence="2">CGMCC 1.15254</strain>
    </source>
</reference>
<dbReference type="Proteomes" id="UP000632498">
    <property type="component" value="Unassembled WGS sequence"/>
</dbReference>
<keyword evidence="1" id="KW-0472">Membrane</keyword>
<dbReference type="RefSeq" id="WP_188663524.1">
    <property type="nucleotide sequence ID" value="NZ_BMHV01000009.1"/>
</dbReference>
<feature type="transmembrane region" description="Helical" evidence="1">
    <location>
        <begin position="32"/>
        <end position="49"/>
    </location>
</feature>
<sequence>MQAVLIFSIIAPPILAFLYDVKFQTVISRGEFVVRFVAVMAFNIIASMIMEEALAGMEIIVVNYLLTFASSTFMYASMIGRIRSTALRPVGRYYLVNLVLCAGVVVVFGALSPLVGFVAALGIVLLFCIYPPKRDELQTSEAV</sequence>
<feature type="transmembrane region" description="Helical" evidence="1">
    <location>
        <begin position="94"/>
        <end position="127"/>
    </location>
</feature>
<evidence type="ECO:0000256" key="1">
    <source>
        <dbReference type="SAM" id="Phobius"/>
    </source>
</evidence>
<evidence type="ECO:0000313" key="3">
    <source>
        <dbReference type="Proteomes" id="UP000632498"/>
    </source>
</evidence>
<keyword evidence="3" id="KW-1185">Reference proteome</keyword>
<protein>
    <submittedName>
        <fullName evidence="2">Uncharacterized protein</fullName>
    </submittedName>
</protein>
<proteinExistence type="predicted"/>
<keyword evidence="1" id="KW-1133">Transmembrane helix</keyword>
<dbReference type="EMBL" id="BMHV01000009">
    <property type="protein sequence ID" value="GGF62397.1"/>
    <property type="molecule type" value="Genomic_DNA"/>
</dbReference>
<organism evidence="2 3">
    <name type="scientific">Terasakiella brassicae</name>
    <dbReference type="NCBI Taxonomy" id="1634917"/>
    <lineage>
        <taxon>Bacteria</taxon>
        <taxon>Pseudomonadati</taxon>
        <taxon>Pseudomonadota</taxon>
        <taxon>Alphaproteobacteria</taxon>
        <taxon>Rhodospirillales</taxon>
        <taxon>Terasakiellaceae</taxon>
        <taxon>Terasakiella</taxon>
    </lineage>
</organism>
<name>A0A917F9F2_9PROT</name>